<evidence type="ECO:0000313" key="3">
    <source>
        <dbReference type="EMBL" id="MDT0330636.1"/>
    </source>
</evidence>
<feature type="domain" description="DUF418" evidence="2">
    <location>
        <begin position="192"/>
        <end position="356"/>
    </location>
</feature>
<sequence length="377" mass="40927">MLLVIAVVHAHIFRLLATGDAAAPTGVLDTATTMAVLVFAEARGYPMFAALFGYGLAWIYLRRTAEGRPWPWIRALVRRRGRWMVAIGLLHTLLLFFGDIIAVYGLIALLFAGLLHVTDRRLLAHGFTWMAVGSLIYALGTTLPALTDPESAEAVMSPDPLADMVVRLVTWPVMTPLLMMTSVFPFAIGVWAARRRLLEHPEAHLPLLRRVAGIGIPLAVLGGLPQALMSTGLWRPPIAVETGGVWLHVLTGYAGGFGYAALIALIAVRLGDRPGPITRALVATGQRSMTCYLLQSVAWTVLFTPYALDLAARLSGFTSVLVGVAVWATTVVLADLMRRAGVRGPAERFLRWRTYAPLGRDRLDPSLPGADGDRRTP</sequence>
<dbReference type="InterPro" id="IPR052529">
    <property type="entry name" value="Bact_Transport_Assoc"/>
</dbReference>
<keyword evidence="4" id="KW-1185">Reference proteome</keyword>
<comment type="caution">
    <text evidence="3">The sequence shown here is derived from an EMBL/GenBank/DDBJ whole genome shotgun (WGS) entry which is preliminary data.</text>
</comment>
<dbReference type="EMBL" id="JAVREP010000014">
    <property type="protein sequence ID" value="MDT0330636.1"/>
    <property type="molecule type" value="Genomic_DNA"/>
</dbReference>
<dbReference type="PANTHER" id="PTHR30590">
    <property type="entry name" value="INNER MEMBRANE PROTEIN"/>
    <property type="match status" value="1"/>
</dbReference>
<dbReference type="Proteomes" id="UP001183390">
    <property type="component" value="Unassembled WGS sequence"/>
</dbReference>
<dbReference type="RefSeq" id="WP_311513181.1">
    <property type="nucleotide sequence ID" value="NZ_JAVREP010000014.1"/>
</dbReference>
<keyword evidence="1" id="KW-1133">Transmembrane helix</keyword>
<evidence type="ECO:0000259" key="2">
    <source>
        <dbReference type="Pfam" id="PF04235"/>
    </source>
</evidence>
<protein>
    <submittedName>
        <fullName evidence="3">DUF418 domain-containing protein</fullName>
    </submittedName>
</protein>
<gene>
    <name evidence="3" type="ORF">RM479_19645</name>
</gene>
<feature type="transmembrane region" description="Helical" evidence="1">
    <location>
        <begin position="314"/>
        <end position="334"/>
    </location>
</feature>
<feature type="transmembrane region" description="Helical" evidence="1">
    <location>
        <begin position="83"/>
        <end position="112"/>
    </location>
</feature>
<dbReference type="PANTHER" id="PTHR30590:SF2">
    <property type="entry name" value="INNER MEMBRANE PROTEIN"/>
    <property type="match status" value="1"/>
</dbReference>
<accession>A0ABU2MFI4</accession>
<keyword evidence="1" id="KW-0472">Membrane</keyword>
<name>A0ABU2MFI4_9ACTN</name>
<proteinExistence type="predicted"/>
<organism evidence="3 4">
    <name type="scientific">Nocardiopsis lambiniae</name>
    <dbReference type="NCBI Taxonomy" id="3075539"/>
    <lineage>
        <taxon>Bacteria</taxon>
        <taxon>Bacillati</taxon>
        <taxon>Actinomycetota</taxon>
        <taxon>Actinomycetes</taxon>
        <taxon>Streptosporangiales</taxon>
        <taxon>Nocardiopsidaceae</taxon>
        <taxon>Nocardiopsis</taxon>
    </lineage>
</organism>
<feature type="transmembrane region" description="Helical" evidence="1">
    <location>
        <begin position="246"/>
        <end position="268"/>
    </location>
</feature>
<dbReference type="Pfam" id="PF04235">
    <property type="entry name" value="DUF418"/>
    <property type="match status" value="1"/>
</dbReference>
<evidence type="ECO:0000313" key="4">
    <source>
        <dbReference type="Proteomes" id="UP001183390"/>
    </source>
</evidence>
<feature type="transmembrane region" description="Helical" evidence="1">
    <location>
        <begin position="214"/>
        <end position="234"/>
    </location>
</feature>
<dbReference type="InterPro" id="IPR007349">
    <property type="entry name" value="DUF418"/>
</dbReference>
<reference evidence="4" key="1">
    <citation type="submission" date="2023-07" db="EMBL/GenBank/DDBJ databases">
        <title>30 novel species of actinomycetes from the DSMZ collection.</title>
        <authorList>
            <person name="Nouioui I."/>
        </authorList>
    </citation>
    <scope>NUCLEOTIDE SEQUENCE [LARGE SCALE GENOMIC DNA]</scope>
    <source>
        <strain evidence="4">DSM 44743</strain>
    </source>
</reference>
<feature type="transmembrane region" description="Helical" evidence="1">
    <location>
        <begin position="173"/>
        <end position="193"/>
    </location>
</feature>
<feature type="transmembrane region" description="Helical" evidence="1">
    <location>
        <begin position="45"/>
        <end position="62"/>
    </location>
</feature>
<keyword evidence="1" id="KW-0812">Transmembrane</keyword>
<feature type="transmembrane region" description="Helical" evidence="1">
    <location>
        <begin position="289"/>
        <end position="308"/>
    </location>
</feature>
<evidence type="ECO:0000256" key="1">
    <source>
        <dbReference type="SAM" id="Phobius"/>
    </source>
</evidence>